<dbReference type="AlphaFoldDB" id="A0A7X5ZQR0"/>
<dbReference type="Pfam" id="PF13560">
    <property type="entry name" value="HTH_31"/>
    <property type="match status" value="1"/>
</dbReference>
<dbReference type="InterPro" id="IPR043917">
    <property type="entry name" value="DUF5753"/>
</dbReference>
<evidence type="ECO:0000259" key="1">
    <source>
        <dbReference type="Pfam" id="PF19054"/>
    </source>
</evidence>
<accession>A0A7X5ZQR0</accession>
<dbReference type="Proteomes" id="UP000545493">
    <property type="component" value="Unassembled WGS sequence"/>
</dbReference>
<feature type="domain" description="DUF5753" evidence="1">
    <location>
        <begin position="98"/>
        <end position="269"/>
    </location>
</feature>
<reference evidence="2 3" key="1">
    <citation type="submission" date="2020-03" db="EMBL/GenBank/DDBJ databases">
        <title>Sequencing the genomes of 1000 actinobacteria strains.</title>
        <authorList>
            <person name="Klenk H.-P."/>
        </authorList>
    </citation>
    <scope>NUCLEOTIDE SEQUENCE [LARGE SCALE GENOMIC DNA]</scope>
    <source>
        <strain evidence="2 3">DSM 45685</strain>
    </source>
</reference>
<comment type="caution">
    <text evidence="2">The sequence shown here is derived from an EMBL/GenBank/DDBJ whole genome shotgun (WGS) entry which is preliminary data.</text>
</comment>
<organism evidence="2 3">
    <name type="scientific">Saccharomonospora amisosensis</name>
    <dbReference type="NCBI Taxonomy" id="1128677"/>
    <lineage>
        <taxon>Bacteria</taxon>
        <taxon>Bacillati</taxon>
        <taxon>Actinomycetota</taxon>
        <taxon>Actinomycetes</taxon>
        <taxon>Pseudonocardiales</taxon>
        <taxon>Pseudonocardiaceae</taxon>
        <taxon>Saccharomonospora</taxon>
    </lineage>
</organism>
<dbReference type="Pfam" id="PF19054">
    <property type="entry name" value="DUF5753"/>
    <property type="match status" value="1"/>
</dbReference>
<evidence type="ECO:0000313" key="2">
    <source>
        <dbReference type="EMBL" id="NIJ11741.1"/>
    </source>
</evidence>
<dbReference type="EMBL" id="JAAOYM010000001">
    <property type="protein sequence ID" value="NIJ11741.1"/>
    <property type="molecule type" value="Genomic_DNA"/>
</dbReference>
<gene>
    <name evidence="2" type="ORF">FHU38_002085</name>
</gene>
<dbReference type="RefSeq" id="WP_167169464.1">
    <property type="nucleotide sequence ID" value="NZ_JAAOYM010000001.1"/>
</dbReference>
<proteinExistence type="predicted"/>
<dbReference type="InterPro" id="IPR010982">
    <property type="entry name" value="Lambda_DNA-bd_dom_sf"/>
</dbReference>
<keyword evidence="3" id="KW-1185">Reference proteome</keyword>
<name>A0A7X5ZQR0_9PSEU</name>
<evidence type="ECO:0000313" key="3">
    <source>
        <dbReference type="Proteomes" id="UP000545493"/>
    </source>
</evidence>
<sequence>MTSFEHRKSAFGDSLRQLRGGLSAKAVAAGAGWPAHKQSKIENGRQLPTADELDLLLRLLDAPATTAARLRNERAAIEDERVVWRQRVRAGYRARQDEALAIETSATTIRAVELSVVPGLLQTADYAHAVLSTARELHGGTDDLTEAVRVRMRRQHVLYEPGRTLGFLLAESALWHPVAPPEVMAAQLHRLLATIGVPNLRLGILPARTRLPVVPLHGFWILDEVVLVEDLSGERRITDPREVDTYRAAVERLWEVAAEGDRAREILARIEY</sequence>
<dbReference type="GO" id="GO:0003677">
    <property type="term" value="F:DNA binding"/>
    <property type="evidence" value="ECO:0007669"/>
    <property type="project" value="InterPro"/>
</dbReference>
<dbReference type="Gene3D" id="1.10.260.40">
    <property type="entry name" value="lambda repressor-like DNA-binding domains"/>
    <property type="match status" value="1"/>
</dbReference>
<dbReference type="SUPFAM" id="SSF47413">
    <property type="entry name" value="lambda repressor-like DNA-binding domains"/>
    <property type="match status" value="1"/>
</dbReference>
<protein>
    <submittedName>
        <fullName evidence="2">Transcriptional regulator with XRE-family HTH domain</fullName>
    </submittedName>
</protein>